<dbReference type="EMBL" id="LR134313">
    <property type="protein sequence ID" value="VEF02900.1"/>
    <property type="molecule type" value="Genomic_DNA"/>
</dbReference>
<dbReference type="Proteomes" id="UP000279284">
    <property type="component" value="Chromosome"/>
</dbReference>
<gene>
    <name evidence="1" type="ORF">NCTC10296_02036</name>
</gene>
<proteinExistence type="predicted"/>
<dbReference type="OrthoDB" id="9810140at2"/>
<dbReference type="STRING" id="493.BWD07_05310"/>
<organism evidence="1 2">
    <name type="scientific">Neisseria canis</name>
    <dbReference type="NCBI Taxonomy" id="493"/>
    <lineage>
        <taxon>Bacteria</taxon>
        <taxon>Pseudomonadati</taxon>
        <taxon>Pseudomonadota</taxon>
        <taxon>Betaproteobacteria</taxon>
        <taxon>Neisseriales</taxon>
        <taxon>Neisseriaceae</taxon>
        <taxon>Neisseria</taxon>
    </lineage>
</organism>
<reference evidence="1 2" key="1">
    <citation type="submission" date="2018-12" db="EMBL/GenBank/DDBJ databases">
        <authorList>
            <consortium name="Pathogen Informatics"/>
        </authorList>
    </citation>
    <scope>NUCLEOTIDE SEQUENCE [LARGE SCALE GENOMIC DNA]</scope>
    <source>
        <strain evidence="1 2">NCTC10296</strain>
    </source>
</reference>
<name>A0A1X3CXY9_9NEIS</name>
<accession>A0A1X3CXY9</accession>
<dbReference type="KEGG" id="nci:NCTC10296_02036"/>
<evidence type="ECO:0000313" key="2">
    <source>
        <dbReference type="Proteomes" id="UP000279284"/>
    </source>
</evidence>
<sequence>MTNKTNTLPPLPAKRYFTLMEVCELVQISPAQFAEWQNANGVVIGYGGEFYTRQDVVKLRQLKGTFAPFIDEFNHNALDAEGKPAADAQEVREALEQMLGNVEKALAKQ</sequence>
<keyword evidence="2" id="KW-1185">Reference proteome</keyword>
<protein>
    <submittedName>
        <fullName evidence="1">Uncharacterized protein</fullName>
    </submittedName>
</protein>
<dbReference type="RefSeq" id="WP_009116470.1">
    <property type="nucleotide sequence ID" value="NZ_CAUJPY010000004.1"/>
</dbReference>
<evidence type="ECO:0000313" key="1">
    <source>
        <dbReference type="EMBL" id="VEF02900.1"/>
    </source>
</evidence>
<dbReference type="AlphaFoldDB" id="A0A1X3CXY9"/>